<comment type="similarity">
    <text evidence="1">Belongs to the universal stress protein A family.</text>
</comment>
<comment type="caution">
    <text evidence="3">The sequence shown here is derived from an EMBL/GenBank/DDBJ whole genome shotgun (WGS) entry which is preliminary data.</text>
</comment>
<dbReference type="InterPro" id="IPR014729">
    <property type="entry name" value="Rossmann-like_a/b/a_fold"/>
</dbReference>
<dbReference type="EMBL" id="BAABKY010000002">
    <property type="protein sequence ID" value="GAA5072919.1"/>
    <property type="molecule type" value="Genomic_DNA"/>
</dbReference>
<organism evidence="3 4">
    <name type="scientific">Lysobacter panacisoli</name>
    <dbReference type="NCBI Taxonomy" id="1255263"/>
    <lineage>
        <taxon>Bacteria</taxon>
        <taxon>Pseudomonadati</taxon>
        <taxon>Pseudomonadota</taxon>
        <taxon>Gammaproteobacteria</taxon>
        <taxon>Lysobacterales</taxon>
        <taxon>Lysobacteraceae</taxon>
        <taxon>Lysobacter</taxon>
    </lineage>
</organism>
<evidence type="ECO:0000313" key="3">
    <source>
        <dbReference type="EMBL" id="GAA5072919.1"/>
    </source>
</evidence>
<proteinExistence type="inferred from homology"/>
<dbReference type="Gene3D" id="3.40.50.620">
    <property type="entry name" value="HUPs"/>
    <property type="match status" value="1"/>
</dbReference>
<dbReference type="PRINTS" id="PR01438">
    <property type="entry name" value="UNVRSLSTRESS"/>
</dbReference>
<reference evidence="4" key="1">
    <citation type="journal article" date="2019" name="Int. J. Syst. Evol. Microbiol.">
        <title>The Global Catalogue of Microorganisms (GCM) 10K type strain sequencing project: providing services to taxonomists for standard genome sequencing and annotation.</title>
        <authorList>
            <consortium name="The Broad Institute Genomics Platform"/>
            <consortium name="The Broad Institute Genome Sequencing Center for Infectious Disease"/>
            <person name="Wu L."/>
            <person name="Ma J."/>
        </authorList>
    </citation>
    <scope>NUCLEOTIDE SEQUENCE [LARGE SCALE GENOMIC DNA]</scope>
    <source>
        <strain evidence="4">JCM 19212</strain>
    </source>
</reference>
<dbReference type="CDD" id="cd00293">
    <property type="entry name" value="USP-like"/>
    <property type="match status" value="1"/>
</dbReference>
<dbReference type="Pfam" id="PF00582">
    <property type="entry name" value="Usp"/>
    <property type="match status" value="1"/>
</dbReference>
<gene>
    <name evidence="3" type="ORF">GCM10025759_13500</name>
</gene>
<accession>A0ABP9L7U7</accession>
<evidence type="ECO:0000259" key="2">
    <source>
        <dbReference type="Pfam" id="PF00582"/>
    </source>
</evidence>
<sequence length="140" mass="14952">MKILLAVDGSEVSTRAVKHVITLAGQLASPPQVILANVDIPLMQRAAVAMGAKAVEAYHAESARGMCKDARRLLKRAELDFDEEIHVGDIAETLLKIAKKRRVDLIVMGSHGQGLIRGMFLGSVSTKVIAGASTPVTIVR</sequence>
<evidence type="ECO:0000313" key="4">
    <source>
        <dbReference type="Proteomes" id="UP001501083"/>
    </source>
</evidence>
<keyword evidence="4" id="KW-1185">Reference proteome</keyword>
<protein>
    <submittedName>
        <fullName evidence="3">Universal stress protein</fullName>
    </submittedName>
</protein>
<dbReference type="RefSeq" id="WP_158986745.1">
    <property type="nucleotide sequence ID" value="NZ_BAABKY010000002.1"/>
</dbReference>
<evidence type="ECO:0000256" key="1">
    <source>
        <dbReference type="ARBA" id="ARBA00008791"/>
    </source>
</evidence>
<dbReference type="InterPro" id="IPR006016">
    <property type="entry name" value="UspA"/>
</dbReference>
<dbReference type="InterPro" id="IPR006015">
    <property type="entry name" value="Universal_stress_UspA"/>
</dbReference>
<name>A0ABP9L7U7_9GAMM</name>
<dbReference type="Proteomes" id="UP001501083">
    <property type="component" value="Unassembled WGS sequence"/>
</dbReference>
<dbReference type="PANTHER" id="PTHR31964">
    <property type="entry name" value="ADENINE NUCLEOTIDE ALPHA HYDROLASES-LIKE SUPERFAMILY PROTEIN"/>
    <property type="match status" value="1"/>
</dbReference>
<dbReference type="PANTHER" id="PTHR31964:SF113">
    <property type="entry name" value="USPA DOMAIN-CONTAINING PROTEIN"/>
    <property type="match status" value="1"/>
</dbReference>
<feature type="domain" description="UspA" evidence="2">
    <location>
        <begin position="2"/>
        <end position="140"/>
    </location>
</feature>
<dbReference type="SUPFAM" id="SSF52402">
    <property type="entry name" value="Adenine nucleotide alpha hydrolases-like"/>
    <property type="match status" value="1"/>
</dbReference>